<reference evidence="1 2" key="1">
    <citation type="journal article" date="2013" name="Genome Biol.">
        <title>Genome of Acanthamoeba castellanii highlights extensive lateral gene transfer and early evolution of tyrosine kinase signaling.</title>
        <authorList>
            <person name="Clarke M."/>
            <person name="Lohan A.J."/>
            <person name="Liu B."/>
            <person name="Lagkouvardos I."/>
            <person name="Roy S."/>
            <person name="Zafar N."/>
            <person name="Bertelli C."/>
            <person name="Schilde C."/>
            <person name="Kianianmomeni A."/>
            <person name="Burglin T.R."/>
            <person name="Frech C."/>
            <person name="Turcotte B."/>
            <person name="Kopec K.O."/>
            <person name="Synnott J.M."/>
            <person name="Choo C."/>
            <person name="Paponov I."/>
            <person name="Finkler A."/>
            <person name="Soon Heng Tan C."/>
            <person name="Hutchins A.P."/>
            <person name="Weinmeier T."/>
            <person name="Rattei T."/>
            <person name="Chu J.S."/>
            <person name="Gimenez G."/>
            <person name="Irimia M."/>
            <person name="Rigden D.J."/>
            <person name="Fitzpatrick D.A."/>
            <person name="Lorenzo-Morales J."/>
            <person name="Bateman A."/>
            <person name="Chiu C.H."/>
            <person name="Tang P."/>
            <person name="Hegemann P."/>
            <person name="Fromm H."/>
            <person name="Raoult D."/>
            <person name="Greub G."/>
            <person name="Miranda-Saavedra D."/>
            <person name="Chen N."/>
            <person name="Nash P."/>
            <person name="Ginger M.L."/>
            <person name="Horn M."/>
            <person name="Schaap P."/>
            <person name="Caler L."/>
            <person name="Loftus B."/>
        </authorList>
    </citation>
    <scope>NUCLEOTIDE SEQUENCE [LARGE SCALE GENOMIC DNA]</scope>
    <source>
        <strain evidence="1 2">Neff</strain>
    </source>
</reference>
<dbReference type="AlphaFoldDB" id="L8GEE9"/>
<dbReference type="Proteomes" id="UP000011083">
    <property type="component" value="Unassembled WGS sequence"/>
</dbReference>
<dbReference type="RefSeq" id="XP_004333247.1">
    <property type="nucleotide sequence ID" value="XM_004333199.1"/>
</dbReference>
<protein>
    <submittedName>
        <fullName evidence="1">Uncharacterized protein</fullName>
    </submittedName>
</protein>
<evidence type="ECO:0000313" key="2">
    <source>
        <dbReference type="Proteomes" id="UP000011083"/>
    </source>
</evidence>
<evidence type="ECO:0000313" key="1">
    <source>
        <dbReference type="EMBL" id="ELR11234.1"/>
    </source>
</evidence>
<dbReference type="KEGG" id="acan:ACA1_389550"/>
<proteinExistence type="predicted"/>
<accession>L8GEE9</accession>
<gene>
    <name evidence="1" type="ORF">ACA1_389550</name>
</gene>
<dbReference type="EMBL" id="KB008156">
    <property type="protein sequence ID" value="ELR11234.1"/>
    <property type="molecule type" value="Genomic_DNA"/>
</dbReference>
<keyword evidence="2" id="KW-1185">Reference proteome</keyword>
<name>L8GEE9_ACACF</name>
<organism evidence="1 2">
    <name type="scientific">Acanthamoeba castellanii (strain ATCC 30010 / Neff)</name>
    <dbReference type="NCBI Taxonomy" id="1257118"/>
    <lineage>
        <taxon>Eukaryota</taxon>
        <taxon>Amoebozoa</taxon>
        <taxon>Discosea</taxon>
        <taxon>Longamoebia</taxon>
        <taxon>Centramoebida</taxon>
        <taxon>Acanthamoebidae</taxon>
        <taxon>Acanthamoeba</taxon>
    </lineage>
</organism>
<dbReference type="GeneID" id="14911577"/>
<sequence length="578" mass="63747">MSTILPPGFRAFESTKSPDVLKVALLLHLASKSRFTHAVVATSLVEGVVKPATTSDKVRACAIFAVAETTPRGDVKTMLLGLNGALDLGNDPAHRSLSGKADTTSPGLDPSTLCQMLYKEIRKQLTSTKLKQHLVALLMDHLGQVTTDHQAMCLLDTIVPGSFAEGTVRQEVERDCPDALGVLRRLADEPQFDHLWRWLEQQDSESWDTKGLPLTARADLQRFLDAPLPAHWFAGKWMPDLAGLDDEDWRITVPCGFVWPQVIRNLASRVGSVQEEATGQLALVAELGQPARRLAIKWVATRLLPFKRVINKASILEHFLITAVSSLTAYEYQVAGFHRKFACDGYGDVAMHIDEYLGLVRDDDEDESARIMALHLIAMYPDLWRVTMPHVEAVFHNSARERCNIALCTTALSTLSFIAPVPLDSWPAASIQEEEREHVWRHVMPLRDMAATALAEHQTNGAVDHSGDDLPEELRSLVARKADKAAYSHLQVSAIRLALPFCLCLTHLGSFSVRVALQATTLTPAVHPLTFTHLQAQKLSWGWVNGYQDASSPCCLPEPSVPQPYYQHHGGTLSGPGT</sequence>
<dbReference type="VEuPathDB" id="AmoebaDB:ACA1_389550"/>